<feature type="non-terminal residue" evidence="9">
    <location>
        <position position="1"/>
    </location>
</feature>
<dbReference type="PANTHER" id="PTHR19433:SF111">
    <property type="entry name" value="T CELL RECEPTOR ALPHA VARIABLE 4"/>
    <property type="match status" value="1"/>
</dbReference>
<evidence type="ECO:0000256" key="5">
    <source>
        <dbReference type="ARBA" id="ARBA00023136"/>
    </source>
</evidence>
<dbReference type="Proteomes" id="UP000530263">
    <property type="component" value="Unassembled WGS sequence"/>
</dbReference>
<keyword evidence="2" id="KW-1003">Cell membrane</keyword>
<keyword evidence="10" id="KW-1185">Reference proteome</keyword>
<evidence type="ECO:0000256" key="6">
    <source>
        <dbReference type="ARBA" id="ARBA00023157"/>
    </source>
</evidence>
<comment type="subcellular location">
    <subcellularLocation>
        <location evidence="1">Cell membrane</location>
    </subcellularLocation>
</comment>
<sequence>QEPSAETSKGTEISINCSHPSIQTSEDIYWYRQLLGQGPTFLVWGIKGSKALSAPPRQLSVVADHQSSTLWLTRPRCGDVAVYYCAVGD</sequence>
<dbReference type="Pfam" id="PF07686">
    <property type="entry name" value="V-set"/>
    <property type="match status" value="1"/>
</dbReference>
<proteinExistence type="predicted"/>
<dbReference type="PROSITE" id="PS50835">
    <property type="entry name" value="IG_LIKE"/>
    <property type="match status" value="1"/>
</dbReference>
<keyword evidence="3" id="KW-0732">Signal</keyword>
<feature type="domain" description="Ig-like" evidence="8">
    <location>
        <begin position="1"/>
        <end position="89"/>
    </location>
</feature>
<dbReference type="InterPro" id="IPR013106">
    <property type="entry name" value="Ig_V-set"/>
</dbReference>
<evidence type="ECO:0000313" key="10">
    <source>
        <dbReference type="Proteomes" id="UP000530263"/>
    </source>
</evidence>
<accession>A0A7K4SC25</accession>
<dbReference type="PANTHER" id="PTHR19433">
    <property type="entry name" value="T-CELL RECEPTOR ALPHA CHAIN V REGION-RELATED"/>
    <property type="match status" value="1"/>
</dbReference>
<gene>
    <name evidence="9" type="primary">Trav4_1</name>
    <name evidence="9" type="ORF">COLPIC_R13381</name>
</gene>
<dbReference type="GO" id="GO:0005886">
    <property type="term" value="C:plasma membrane"/>
    <property type="evidence" value="ECO:0007669"/>
    <property type="project" value="UniProtKB-SubCell"/>
</dbReference>
<dbReference type="SUPFAM" id="SSF48726">
    <property type="entry name" value="Immunoglobulin"/>
    <property type="match status" value="1"/>
</dbReference>
<keyword evidence="7" id="KW-0325">Glycoprotein</keyword>
<name>A0A7K4SC25_COLPI</name>
<evidence type="ECO:0000259" key="8">
    <source>
        <dbReference type="PROSITE" id="PS50835"/>
    </source>
</evidence>
<feature type="non-terminal residue" evidence="9">
    <location>
        <position position="89"/>
    </location>
</feature>
<dbReference type="AlphaFoldDB" id="A0A7K4SC25"/>
<comment type="caution">
    <text evidence="9">The sequence shown here is derived from an EMBL/GenBank/DDBJ whole genome shotgun (WGS) entry which is preliminary data.</text>
</comment>
<keyword evidence="6" id="KW-1015">Disulfide bond</keyword>
<dbReference type="InterPro" id="IPR013783">
    <property type="entry name" value="Ig-like_fold"/>
</dbReference>
<evidence type="ECO:0000256" key="3">
    <source>
        <dbReference type="ARBA" id="ARBA00022729"/>
    </source>
</evidence>
<evidence type="ECO:0000256" key="2">
    <source>
        <dbReference type="ARBA" id="ARBA00022475"/>
    </source>
</evidence>
<organism evidence="9 10">
    <name type="scientific">Columbina picui</name>
    <name type="common">Picui ground-dove</name>
    <dbReference type="NCBI Taxonomy" id="115618"/>
    <lineage>
        <taxon>Eukaryota</taxon>
        <taxon>Metazoa</taxon>
        <taxon>Chordata</taxon>
        <taxon>Craniata</taxon>
        <taxon>Vertebrata</taxon>
        <taxon>Euteleostomi</taxon>
        <taxon>Archelosauria</taxon>
        <taxon>Archosauria</taxon>
        <taxon>Dinosauria</taxon>
        <taxon>Saurischia</taxon>
        <taxon>Theropoda</taxon>
        <taxon>Coelurosauria</taxon>
        <taxon>Aves</taxon>
        <taxon>Neognathae</taxon>
        <taxon>Neoaves</taxon>
        <taxon>Columbimorphae</taxon>
        <taxon>Columbiformes</taxon>
        <taxon>Columbidae</taxon>
        <taxon>Columbina</taxon>
    </lineage>
</organism>
<keyword evidence="5" id="KW-0472">Membrane</keyword>
<protein>
    <submittedName>
        <fullName evidence="9">TVA4 protein</fullName>
    </submittedName>
</protein>
<dbReference type="InterPro" id="IPR007110">
    <property type="entry name" value="Ig-like_dom"/>
</dbReference>
<evidence type="ECO:0000256" key="7">
    <source>
        <dbReference type="ARBA" id="ARBA00023180"/>
    </source>
</evidence>
<dbReference type="GO" id="GO:0002376">
    <property type="term" value="P:immune system process"/>
    <property type="evidence" value="ECO:0007669"/>
    <property type="project" value="UniProtKB-KW"/>
</dbReference>
<reference evidence="9 10" key="1">
    <citation type="submission" date="2019-09" db="EMBL/GenBank/DDBJ databases">
        <title>Bird 10,000 Genomes (B10K) Project - Family phase.</title>
        <authorList>
            <person name="Zhang G."/>
        </authorList>
    </citation>
    <scope>NUCLEOTIDE SEQUENCE [LARGE SCALE GENOMIC DNA]</scope>
    <source>
        <strain evidence="9">B10K-DU-021-26</strain>
        <tissue evidence="9">Mixed tissue sample</tissue>
    </source>
</reference>
<evidence type="ECO:0000313" key="9">
    <source>
        <dbReference type="EMBL" id="NWQ83356.1"/>
    </source>
</evidence>
<dbReference type="EMBL" id="VYZG01003157">
    <property type="protein sequence ID" value="NWQ83356.1"/>
    <property type="molecule type" value="Genomic_DNA"/>
</dbReference>
<dbReference type="InterPro" id="IPR052051">
    <property type="entry name" value="TCR_complex_component"/>
</dbReference>
<dbReference type="Gene3D" id="2.60.40.10">
    <property type="entry name" value="Immunoglobulins"/>
    <property type="match status" value="1"/>
</dbReference>
<evidence type="ECO:0000256" key="4">
    <source>
        <dbReference type="ARBA" id="ARBA00022859"/>
    </source>
</evidence>
<evidence type="ECO:0000256" key="1">
    <source>
        <dbReference type="ARBA" id="ARBA00004236"/>
    </source>
</evidence>
<keyword evidence="4" id="KW-0391">Immunity</keyword>
<dbReference type="InterPro" id="IPR036179">
    <property type="entry name" value="Ig-like_dom_sf"/>
</dbReference>
<dbReference type="GO" id="GO:0009617">
    <property type="term" value="P:response to bacterium"/>
    <property type="evidence" value="ECO:0007669"/>
    <property type="project" value="TreeGrafter"/>
</dbReference>
<dbReference type="OrthoDB" id="9631130at2759"/>